<dbReference type="InterPro" id="IPR001296">
    <property type="entry name" value="Glyco_trans_1"/>
</dbReference>
<dbReference type="EMBL" id="BOPA01000020">
    <property type="protein sequence ID" value="GIJ16322.1"/>
    <property type="molecule type" value="Genomic_DNA"/>
</dbReference>
<dbReference type="Pfam" id="PF00534">
    <property type="entry name" value="Glycos_transf_1"/>
    <property type="match status" value="1"/>
</dbReference>
<dbReference type="RefSeq" id="WP_204291428.1">
    <property type="nucleotide sequence ID" value="NZ_BAAAGZ010000010.1"/>
</dbReference>
<dbReference type="PANTHER" id="PTHR46401:SF2">
    <property type="entry name" value="GLYCOSYLTRANSFERASE WBBK-RELATED"/>
    <property type="match status" value="1"/>
</dbReference>
<keyword evidence="4" id="KW-1185">Reference proteome</keyword>
<feature type="domain" description="Glycosyl transferase family 1" evidence="2">
    <location>
        <begin position="212"/>
        <end position="269"/>
    </location>
</feature>
<evidence type="ECO:0000313" key="3">
    <source>
        <dbReference type="EMBL" id="GIJ16322.1"/>
    </source>
</evidence>
<organism evidence="3 4">
    <name type="scientific">Micromonospora gifhornensis</name>
    <dbReference type="NCBI Taxonomy" id="84594"/>
    <lineage>
        <taxon>Bacteria</taxon>
        <taxon>Bacillati</taxon>
        <taxon>Actinomycetota</taxon>
        <taxon>Actinomycetes</taxon>
        <taxon>Micromonosporales</taxon>
        <taxon>Micromonosporaceae</taxon>
        <taxon>Micromonospora</taxon>
    </lineage>
</organism>
<dbReference type="Gene3D" id="3.40.50.2000">
    <property type="entry name" value="Glycogen Phosphorylase B"/>
    <property type="match status" value="1"/>
</dbReference>
<evidence type="ECO:0000259" key="2">
    <source>
        <dbReference type="Pfam" id="PF00534"/>
    </source>
</evidence>
<dbReference type="PANTHER" id="PTHR46401">
    <property type="entry name" value="GLYCOSYLTRANSFERASE WBBK-RELATED"/>
    <property type="match status" value="1"/>
</dbReference>
<reference evidence="3 4" key="1">
    <citation type="submission" date="2021-01" db="EMBL/GenBank/DDBJ databases">
        <title>Whole genome shotgun sequence of Verrucosispora gifhornensis NBRC 16317.</title>
        <authorList>
            <person name="Komaki H."/>
            <person name="Tamura T."/>
        </authorList>
    </citation>
    <scope>NUCLEOTIDE SEQUENCE [LARGE SCALE GENOMIC DNA]</scope>
    <source>
        <strain evidence="3 4">NBRC 16317</strain>
    </source>
</reference>
<evidence type="ECO:0000256" key="1">
    <source>
        <dbReference type="ARBA" id="ARBA00022679"/>
    </source>
</evidence>
<gene>
    <name evidence="3" type="ORF">Vgi01_30060</name>
</gene>
<proteinExistence type="predicted"/>
<sequence length="335" mass="37296">MNKVVDLSGGPSGGSGRFREQCLRYLAEPDSAPVRVLGTDRRVTARWLLRRELMVRSAVRVVSTNNVGFATGRGVRVTLVRNANHFLTEQEWARSKRYFRPGFAAQIAWVRAGLRRADVIVVPSSSMAERVGHVLPGVRDRVVVRFHPLRQPARTAAGPDERFLLCPIVDSPFKRMRVHLTELARALPSGVRVVSTMRPDTAPPELRDDPRFRFVGVLDRDRLAEYYARCAAIYYPTAVESFGYPLAEARSAGIPVIAQDSAHNHEIAALALHPFDPDRSASLRDAVEAALCAVLTPDPEPFAAESYFDWLFDHHRTPIGSVRAGQSEWARDVPA</sequence>
<comment type="caution">
    <text evidence="3">The sequence shown here is derived from an EMBL/GenBank/DDBJ whole genome shotgun (WGS) entry which is preliminary data.</text>
</comment>
<accession>A0ABQ4IEK5</accession>
<evidence type="ECO:0000313" key="4">
    <source>
        <dbReference type="Proteomes" id="UP000647860"/>
    </source>
</evidence>
<dbReference type="Proteomes" id="UP000647860">
    <property type="component" value="Unassembled WGS sequence"/>
</dbReference>
<keyword evidence="1" id="KW-0808">Transferase</keyword>
<protein>
    <recommendedName>
        <fullName evidence="2">Glycosyl transferase family 1 domain-containing protein</fullName>
    </recommendedName>
</protein>
<name>A0ABQ4IEK5_9ACTN</name>
<dbReference type="SUPFAM" id="SSF53756">
    <property type="entry name" value="UDP-Glycosyltransferase/glycogen phosphorylase"/>
    <property type="match status" value="1"/>
</dbReference>